<feature type="transmembrane region" description="Helical" evidence="1">
    <location>
        <begin position="47"/>
        <end position="68"/>
    </location>
</feature>
<evidence type="ECO:0000313" key="3">
    <source>
        <dbReference type="Proteomes" id="UP000565579"/>
    </source>
</evidence>
<dbReference type="RefSeq" id="WP_185109020.1">
    <property type="nucleotide sequence ID" value="NZ_JACHMI010000001.1"/>
</dbReference>
<feature type="transmembrane region" description="Helical" evidence="1">
    <location>
        <begin position="185"/>
        <end position="204"/>
    </location>
</feature>
<feature type="transmembrane region" description="Helical" evidence="1">
    <location>
        <begin position="6"/>
        <end position="27"/>
    </location>
</feature>
<keyword evidence="1" id="KW-1133">Transmembrane helix</keyword>
<dbReference type="EMBL" id="JACHMI010000001">
    <property type="protein sequence ID" value="MBB6554278.1"/>
    <property type="molecule type" value="Genomic_DNA"/>
</dbReference>
<feature type="transmembrane region" description="Helical" evidence="1">
    <location>
        <begin position="211"/>
        <end position="231"/>
    </location>
</feature>
<gene>
    <name evidence="2" type="ORF">HD593_009073</name>
</gene>
<dbReference type="AlphaFoldDB" id="A0A7X0U413"/>
<reference evidence="2 3" key="1">
    <citation type="submission" date="2020-08" db="EMBL/GenBank/DDBJ databases">
        <title>Sequencing the genomes of 1000 actinobacteria strains.</title>
        <authorList>
            <person name="Klenk H.-P."/>
        </authorList>
    </citation>
    <scope>NUCLEOTIDE SEQUENCE [LARGE SCALE GENOMIC DNA]</scope>
    <source>
        <strain evidence="2 3">DSM 43768</strain>
    </source>
</reference>
<dbReference type="InterPro" id="IPR025333">
    <property type="entry name" value="DUF4239"/>
</dbReference>
<organism evidence="2 3">
    <name type="scientific">Nonomuraea rubra</name>
    <dbReference type="NCBI Taxonomy" id="46180"/>
    <lineage>
        <taxon>Bacteria</taxon>
        <taxon>Bacillati</taxon>
        <taxon>Actinomycetota</taxon>
        <taxon>Actinomycetes</taxon>
        <taxon>Streptosporangiales</taxon>
        <taxon>Streptosporangiaceae</taxon>
        <taxon>Nonomuraea</taxon>
    </lineage>
</organism>
<accession>A0A7X0U413</accession>
<evidence type="ECO:0008006" key="4">
    <source>
        <dbReference type="Google" id="ProtNLM"/>
    </source>
</evidence>
<evidence type="ECO:0000313" key="2">
    <source>
        <dbReference type="EMBL" id="MBB6554278.1"/>
    </source>
</evidence>
<name>A0A7X0U413_9ACTN</name>
<keyword evidence="1" id="KW-0472">Membrane</keyword>
<dbReference type="Proteomes" id="UP000565579">
    <property type="component" value="Unassembled WGS sequence"/>
</dbReference>
<sequence>MRIPLFIATIGLLIAATVAALAGLAAYVASRVIPAQTRQDYRDSSGVVTGIVGTLFAVSIGLVVVAAWNQVNTATETSATEASNLTDVYWYSRTLPAPQRAALQSLAAGYTTTVIREEWPLMAGQHRLSQNAWRASEQLRAFFQTLQPDGGGPSARYGQAMSRMQAVLDARRSRAQMADTGVPPLLWVALAGCGLVALLPAILCGSPNRKVHLTMAAAVGGMVGLVLFLVYQLDFPFSGGISVSPAAFEQALDRFDSIRALGAG</sequence>
<dbReference type="Pfam" id="PF14023">
    <property type="entry name" value="Bestrophin-like"/>
    <property type="match status" value="1"/>
</dbReference>
<comment type="caution">
    <text evidence="2">The sequence shown here is derived from an EMBL/GenBank/DDBJ whole genome shotgun (WGS) entry which is preliminary data.</text>
</comment>
<keyword evidence="1" id="KW-0812">Transmembrane</keyword>
<evidence type="ECO:0000256" key="1">
    <source>
        <dbReference type="SAM" id="Phobius"/>
    </source>
</evidence>
<protein>
    <recommendedName>
        <fullName evidence="4">DUF4239 domain-containing protein</fullName>
    </recommendedName>
</protein>
<proteinExistence type="predicted"/>
<keyword evidence="3" id="KW-1185">Reference proteome</keyword>